<dbReference type="PROSITE" id="PS50110">
    <property type="entry name" value="RESPONSE_REGULATORY"/>
    <property type="match status" value="1"/>
</dbReference>
<dbReference type="CDD" id="cd00156">
    <property type="entry name" value="REC"/>
    <property type="match status" value="1"/>
</dbReference>
<dbReference type="SMART" id="SM00448">
    <property type="entry name" value="REC"/>
    <property type="match status" value="1"/>
</dbReference>
<dbReference type="GO" id="GO:0000160">
    <property type="term" value="P:phosphorelay signal transduction system"/>
    <property type="evidence" value="ECO:0007669"/>
    <property type="project" value="InterPro"/>
</dbReference>
<dbReference type="RefSeq" id="WP_147846443.1">
    <property type="nucleotide sequence ID" value="NZ_VDUZ01000007.1"/>
</dbReference>
<keyword evidence="5" id="KW-1185">Reference proteome</keyword>
<protein>
    <submittedName>
        <fullName evidence="4">Response regulator</fullName>
    </submittedName>
</protein>
<dbReference type="Gene3D" id="3.40.50.2300">
    <property type="match status" value="1"/>
</dbReference>
<dbReference type="InterPro" id="IPR011006">
    <property type="entry name" value="CheY-like_superfamily"/>
</dbReference>
<name>A0A5C8PRK3_9HYPH</name>
<feature type="domain" description="Response regulatory" evidence="3">
    <location>
        <begin position="2"/>
        <end position="117"/>
    </location>
</feature>
<dbReference type="InterPro" id="IPR001789">
    <property type="entry name" value="Sig_transdc_resp-reg_receiver"/>
</dbReference>
<reference evidence="4 5" key="1">
    <citation type="submission" date="2019-06" db="EMBL/GenBank/DDBJ databases">
        <title>New taxonomy in bacterial strain CC-CFT640, isolated from vineyard.</title>
        <authorList>
            <person name="Lin S.-Y."/>
            <person name="Tsai C.-F."/>
            <person name="Young C.-C."/>
        </authorList>
    </citation>
    <scope>NUCLEOTIDE SEQUENCE [LARGE SCALE GENOMIC DNA]</scope>
    <source>
        <strain evidence="4 5">CC-CFT640</strain>
    </source>
</reference>
<gene>
    <name evidence="4" type="ORF">FHP25_08215</name>
</gene>
<dbReference type="PANTHER" id="PTHR44591">
    <property type="entry name" value="STRESS RESPONSE REGULATOR PROTEIN 1"/>
    <property type="match status" value="1"/>
</dbReference>
<dbReference type="SUPFAM" id="SSF52172">
    <property type="entry name" value="CheY-like"/>
    <property type="match status" value="1"/>
</dbReference>
<feature type="modified residue" description="4-aspartylphosphate" evidence="2">
    <location>
        <position position="52"/>
    </location>
</feature>
<dbReference type="AlphaFoldDB" id="A0A5C8PRK3"/>
<evidence type="ECO:0000313" key="4">
    <source>
        <dbReference type="EMBL" id="TXL78174.1"/>
    </source>
</evidence>
<dbReference type="Proteomes" id="UP000321638">
    <property type="component" value="Unassembled WGS sequence"/>
</dbReference>
<organism evidence="4 5">
    <name type="scientific">Vineibacter terrae</name>
    <dbReference type="NCBI Taxonomy" id="2586908"/>
    <lineage>
        <taxon>Bacteria</taxon>
        <taxon>Pseudomonadati</taxon>
        <taxon>Pseudomonadota</taxon>
        <taxon>Alphaproteobacteria</taxon>
        <taxon>Hyphomicrobiales</taxon>
        <taxon>Vineibacter</taxon>
    </lineage>
</organism>
<keyword evidence="1 2" id="KW-0597">Phosphoprotein</keyword>
<sequence length="140" mass="15277">MKILLVDDEPEILDELRDVLSRRGHTVMCVDGAMAAIHTLGRNGPFDVLLTDIRMPDGSGIDVVRACLDLQPKAARYVMSGHAGDEEIARARDEGALDYFPKPVALRSLMQVLAGLGGERDAAPLARPAKRPSPKTLRRH</sequence>
<dbReference type="OrthoDB" id="9814495at2"/>
<evidence type="ECO:0000259" key="3">
    <source>
        <dbReference type="PROSITE" id="PS50110"/>
    </source>
</evidence>
<evidence type="ECO:0000256" key="2">
    <source>
        <dbReference type="PROSITE-ProRule" id="PRU00169"/>
    </source>
</evidence>
<dbReference type="InterPro" id="IPR050595">
    <property type="entry name" value="Bact_response_regulator"/>
</dbReference>
<comment type="caution">
    <text evidence="4">The sequence shown here is derived from an EMBL/GenBank/DDBJ whole genome shotgun (WGS) entry which is preliminary data.</text>
</comment>
<accession>A0A5C8PRK3</accession>
<dbReference type="PANTHER" id="PTHR44591:SF21">
    <property type="entry name" value="TWO-COMPONENT RESPONSE REGULATOR"/>
    <property type="match status" value="1"/>
</dbReference>
<evidence type="ECO:0000313" key="5">
    <source>
        <dbReference type="Proteomes" id="UP000321638"/>
    </source>
</evidence>
<dbReference type="Pfam" id="PF00072">
    <property type="entry name" value="Response_reg"/>
    <property type="match status" value="1"/>
</dbReference>
<dbReference type="EMBL" id="VDUZ01000007">
    <property type="protein sequence ID" value="TXL78174.1"/>
    <property type="molecule type" value="Genomic_DNA"/>
</dbReference>
<evidence type="ECO:0000256" key="1">
    <source>
        <dbReference type="ARBA" id="ARBA00022553"/>
    </source>
</evidence>
<proteinExistence type="predicted"/>